<proteinExistence type="predicted"/>
<feature type="non-terminal residue" evidence="1">
    <location>
        <position position="43"/>
    </location>
</feature>
<accession>A0ABN9B2F1</accession>
<gene>
    <name evidence="1" type="ORF">SPARVUS_LOCUS1810785</name>
</gene>
<protein>
    <submittedName>
        <fullName evidence="1">Uncharacterized protein</fullName>
    </submittedName>
</protein>
<keyword evidence="2" id="KW-1185">Reference proteome</keyword>
<sequence>MNSPKKNTHQTEHVQSVSTLYVISGDKMRVLEEGEYQRSQDQA</sequence>
<evidence type="ECO:0000313" key="2">
    <source>
        <dbReference type="Proteomes" id="UP001162483"/>
    </source>
</evidence>
<dbReference type="Proteomes" id="UP001162483">
    <property type="component" value="Unassembled WGS sequence"/>
</dbReference>
<organism evidence="1 2">
    <name type="scientific">Staurois parvus</name>
    <dbReference type="NCBI Taxonomy" id="386267"/>
    <lineage>
        <taxon>Eukaryota</taxon>
        <taxon>Metazoa</taxon>
        <taxon>Chordata</taxon>
        <taxon>Craniata</taxon>
        <taxon>Vertebrata</taxon>
        <taxon>Euteleostomi</taxon>
        <taxon>Amphibia</taxon>
        <taxon>Batrachia</taxon>
        <taxon>Anura</taxon>
        <taxon>Neobatrachia</taxon>
        <taxon>Ranoidea</taxon>
        <taxon>Ranidae</taxon>
        <taxon>Staurois</taxon>
    </lineage>
</organism>
<comment type="caution">
    <text evidence="1">The sequence shown here is derived from an EMBL/GenBank/DDBJ whole genome shotgun (WGS) entry which is preliminary data.</text>
</comment>
<evidence type="ECO:0000313" key="1">
    <source>
        <dbReference type="EMBL" id="CAI9540831.1"/>
    </source>
</evidence>
<reference evidence="1" key="1">
    <citation type="submission" date="2023-05" db="EMBL/GenBank/DDBJ databases">
        <authorList>
            <person name="Stuckert A."/>
        </authorList>
    </citation>
    <scope>NUCLEOTIDE SEQUENCE</scope>
</reference>
<name>A0ABN9B2F1_9NEOB</name>
<dbReference type="EMBL" id="CATNWA010001644">
    <property type="protein sequence ID" value="CAI9540831.1"/>
    <property type="molecule type" value="Genomic_DNA"/>
</dbReference>